<dbReference type="InterPro" id="IPR050245">
    <property type="entry name" value="PrsA_foldase"/>
</dbReference>
<dbReference type="InterPro" id="IPR027304">
    <property type="entry name" value="Trigger_fact/SurA_dom_sf"/>
</dbReference>
<evidence type="ECO:0000256" key="3">
    <source>
        <dbReference type="ARBA" id="ARBA00022729"/>
    </source>
</evidence>
<dbReference type="RefSeq" id="WP_232183409.1">
    <property type="nucleotide sequence ID" value="NZ_JAIOAP010000001.1"/>
</dbReference>
<keyword evidence="5 6" id="KW-0413">Isomerase</keyword>
<keyword evidence="10" id="KW-1185">Reference proteome</keyword>
<evidence type="ECO:0000256" key="1">
    <source>
        <dbReference type="ARBA" id="ARBA00000971"/>
    </source>
</evidence>
<evidence type="ECO:0000313" key="9">
    <source>
        <dbReference type="EMBL" id="MEQ4480770.1"/>
    </source>
</evidence>
<dbReference type="Gene3D" id="1.10.4030.10">
    <property type="entry name" value="Porin chaperone SurA, peptide-binding domain"/>
    <property type="match status" value="1"/>
</dbReference>
<evidence type="ECO:0000256" key="2">
    <source>
        <dbReference type="ARBA" id="ARBA00013194"/>
    </source>
</evidence>
<dbReference type="Pfam" id="PF00639">
    <property type="entry name" value="Rotamase"/>
    <property type="match status" value="1"/>
</dbReference>
<feature type="compositionally biased region" description="Polar residues" evidence="7">
    <location>
        <begin position="312"/>
        <end position="323"/>
    </location>
</feature>
<dbReference type="EC" id="5.2.1.8" evidence="2"/>
<name>A0ABV1KKR4_9BACL</name>
<dbReference type="PROSITE" id="PS01096">
    <property type="entry name" value="PPIC_PPIASE_1"/>
    <property type="match status" value="1"/>
</dbReference>
<sequence length="323" mass="35316">MRKLVGACFLAVLLIGGASVIYAMSSNGGSNVAATEKESILNGSAATVGKTEITKAELYEAMLRKDGGQTLQEMVIRTFAHEQATAKHLVVGTDELKATMDKVRNSFPSEKEFQSYLLDNGIGEVEFRDQIRMQLEIEKLFSDQLQVGDEQIRQFYELNEASFHHPEQVRVSHILVKTKEKAEELRKELGRGAVFAELAKQFSADVSTRENGGDLGFISAGQSDPAIEKAALGLKVGAYSEPVQTANGYHLVLVTDKLSATTETEEQAKARIAELLKQQKLNELVPAWLAEFTSSGEVRVHIPNPNPNPNPKQSEATNAVSAQ</sequence>
<dbReference type="PANTHER" id="PTHR47245:SF1">
    <property type="entry name" value="FOLDASE PROTEIN PRSA"/>
    <property type="match status" value="1"/>
</dbReference>
<dbReference type="PROSITE" id="PS50198">
    <property type="entry name" value="PPIC_PPIASE_2"/>
    <property type="match status" value="1"/>
</dbReference>
<dbReference type="InterPro" id="IPR046357">
    <property type="entry name" value="PPIase_dom_sf"/>
</dbReference>
<evidence type="ECO:0000256" key="6">
    <source>
        <dbReference type="PROSITE-ProRule" id="PRU00278"/>
    </source>
</evidence>
<dbReference type="SUPFAM" id="SSF109998">
    <property type="entry name" value="Triger factor/SurA peptide-binding domain-like"/>
    <property type="match status" value="1"/>
</dbReference>
<proteinExistence type="predicted"/>
<protein>
    <recommendedName>
        <fullName evidence="2">peptidylprolyl isomerase</fullName>
        <ecNumber evidence="2">5.2.1.8</ecNumber>
    </recommendedName>
</protein>
<evidence type="ECO:0000256" key="7">
    <source>
        <dbReference type="SAM" id="MobiDB-lite"/>
    </source>
</evidence>
<dbReference type="GO" id="GO:0003755">
    <property type="term" value="F:peptidyl-prolyl cis-trans isomerase activity"/>
    <property type="evidence" value="ECO:0007669"/>
    <property type="project" value="UniProtKB-EC"/>
</dbReference>
<dbReference type="InterPro" id="IPR000297">
    <property type="entry name" value="PPIase_PpiC"/>
</dbReference>
<feature type="region of interest" description="Disordered" evidence="7">
    <location>
        <begin position="301"/>
        <end position="323"/>
    </location>
</feature>
<keyword evidence="4 6" id="KW-0697">Rotamase</keyword>
<dbReference type="EMBL" id="JASKHM010000001">
    <property type="protein sequence ID" value="MEQ4480770.1"/>
    <property type="molecule type" value="Genomic_DNA"/>
</dbReference>
<evidence type="ECO:0000313" key="10">
    <source>
        <dbReference type="Proteomes" id="UP001493487"/>
    </source>
</evidence>
<keyword evidence="3" id="KW-0732">Signal</keyword>
<reference evidence="9 10" key="1">
    <citation type="journal article" date="2023" name="Genome Announc.">
        <title>Pan-Genome Analyses of the Genus Cohnella and Proposal of the Novel Species Cohnella silvisoli sp. nov., Isolated from Forest Soil.</title>
        <authorList>
            <person name="Wang C."/>
            <person name="Mao L."/>
            <person name="Bao G."/>
            <person name="Zhu H."/>
        </authorList>
    </citation>
    <scope>NUCLEOTIDE SEQUENCE [LARGE SCALE GENOMIC DNA]</scope>
    <source>
        <strain evidence="9 10">NL03-T5-1</strain>
    </source>
</reference>
<comment type="caution">
    <text evidence="9">The sequence shown here is derived from an EMBL/GenBank/DDBJ whole genome shotgun (WGS) entry which is preliminary data.</text>
</comment>
<evidence type="ECO:0000259" key="8">
    <source>
        <dbReference type="PROSITE" id="PS50198"/>
    </source>
</evidence>
<dbReference type="Proteomes" id="UP001493487">
    <property type="component" value="Unassembled WGS sequence"/>
</dbReference>
<evidence type="ECO:0000256" key="5">
    <source>
        <dbReference type="ARBA" id="ARBA00023235"/>
    </source>
</evidence>
<dbReference type="InterPro" id="IPR023058">
    <property type="entry name" value="PPIase_PpiC_CS"/>
</dbReference>
<evidence type="ECO:0000256" key="4">
    <source>
        <dbReference type="ARBA" id="ARBA00023110"/>
    </source>
</evidence>
<accession>A0ABV1KKR4</accession>
<feature type="domain" description="PpiC" evidence="8">
    <location>
        <begin position="166"/>
        <end position="256"/>
    </location>
</feature>
<dbReference type="Gene3D" id="3.10.50.40">
    <property type="match status" value="1"/>
</dbReference>
<dbReference type="SUPFAM" id="SSF54534">
    <property type="entry name" value="FKBP-like"/>
    <property type="match status" value="1"/>
</dbReference>
<dbReference type="PANTHER" id="PTHR47245">
    <property type="entry name" value="PEPTIDYLPROLYL ISOMERASE"/>
    <property type="match status" value="1"/>
</dbReference>
<organism evidence="9 10">
    <name type="scientific">Cohnella silvisoli</name>
    <dbReference type="NCBI Taxonomy" id="2873699"/>
    <lineage>
        <taxon>Bacteria</taxon>
        <taxon>Bacillati</taxon>
        <taxon>Bacillota</taxon>
        <taxon>Bacilli</taxon>
        <taxon>Bacillales</taxon>
        <taxon>Paenibacillaceae</taxon>
        <taxon>Cohnella</taxon>
    </lineage>
</organism>
<comment type="catalytic activity">
    <reaction evidence="1">
        <text>[protein]-peptidylproline (omega=180) = [protein]-peptidylproline (omega=0)</text>
        <dbReference type="Rhea" id="RHEA:16237"/>
        <dbReference type="Rhea" id="RHEA-COMP:10747"/>
        <dbReference type="Rhea" id="RHEA-COMP:10748"/>
        <dbReference type="ChEBI" id="CHEBI:83833"/>
        <dbReference type="ChEBI" id="CHEBI:83834"/>
        <dbReference type="EC" id="5.2.1.8"/>
    </reaction>
</comment>
<gene>
    <name evidence="9" type="ORF">QJS35_00035</name>
</gene>